<protein>
    <submittedName>
        <fullName evidence="1">Uncharacterized protein</fullName>
    </submittedName>
</protein>
<dbReference type="AlphaFoldDB" id="A0A1T4L2K0"/>
<dbReference type="Proteomes" id="UP000191418">
    <property type="component" value="Unassembled WGS sequence"/>
</dbReference>
<dbReference type="STRING" id="64969.SAMN02745127_00275"/>
<sequence length="258" mass="29834">MHNSDILNSIMNGASISGIMTPDPSLPSNQPAHDETYKLPFIYIEKDNFFAQTYNMHRPIRNGKAYSSFQSFSYSHGYNDAMVICIPDKNQTLLASMRGRYSKFQWIVRHDYEVVWQDSEQDNMTALREAILNGRDLKIMISEDANTWCVLPVDLANIEQDQNQFVIRSETGFPSSLLLNTGKLKETLKQAQATRITEDTIIGTNYPAAPTYYCCYSDGSYYHYFDEIRPIRRKYKQLKIFARKHSESTKTFLIDKIV</sequence>
<organism evidence="1 2">
    <name type="scientific">Oceanospirillum multiglobuliferum</name>
    <dbReference type="NCBI Taxonomy" id="64969"/>
    <lineage>
        <taxon>Bacteria</taxon>
        <taxon>Pseudomonadati</taxon>
        <taxon>Pseudomonadota</taxon>
        <taxon>Gammaproteobacteria</taxon>
        <taxon>Oceanospirillales</taxon>
        <taxon>Oceanospirillaceae</taxon>
        <taxon>Oceanospirillum</taxon>
    </lineage>
</organism>
<gene>
    <name evidence="1" type="ORF">BTE48_02825</name>
</gene>
<reference evidence="1 2" key="1">
    <citation type="submission" date="2017-01" db="EMBL/GenBank/DDBJ databases">
        <title>Genome Sequencing of a Marine Spirillum, Oceanospirillum multiglobuliferum ATCC 33336, from Japan.</title>
        <authorList>
            <person name="Carney J.G."/>
            <person name="Trachtenberg A.M."/>
            <person name="Rheaume B.A."/>
            <person name="Linnane J.D."/>
            <person name="Pitts N.L."/>
            <person name="Mykles D.L."/>
            <person name="Maclea K.S."/>
        </authorList>
    </citation>
    <scope>NUCLEOTIDE SEQUENCE [LARGE SCALE GENOMIC DNA]</scope>
    <source>
        <strain evidence="1 2">ATCC 33336</strain>
    </source>
</reference>
<dbReference type="RefSeq" id="WP_078743903.1">
    <property type="nucleotide sequence ID" value="NZ_FUXG01000002.1"/>
</dbReference>
<evidence type="ECO:0000313" key="1">
    <source>
        <dbReference type="EMBL" id="OPX56827.1"/>
    </source>
</evidence>
<dbReference type="EMBL" id="MTSM01000002">
    <property type="protein sequence ID" value="OPX56827.1"/>
    <property type="molecule type" value="Genomic_DNA"/>
</dbReference>
<keyword evidence="2" id="KW-1185">Reference proteome</keyword>
<accession>A0A1T4L2K0</accession>
<name>A0A1T4L2K0_9GAMM</name>
<proteinExistence type="predicted"/>
<evidence type="ECO:0000313" key="2">
    <source>
        <dbReference type="Proteomes" id="UP000191418"/>
    </source>
</evidence>
<comment type="caution">
    <text evidence="1">The sequence shown here is derived from an EMBL/GenBank/DDBJ whole genome shotgun (WGS) entry which is preliminary data.</text>
</comment>
<dbReference type="OrthoDB" id="9255885at2"/>